<dbReference type="Proteomes" id="UP000648187">
    <property type="component" value="Unassembled WGS sequence"/>
</dbReference>
<proteinExistence type="predicted"/>
<reference evidence="1" key="1">
    <citation type="submission" date="2020-08" db="EMBL/GenBank/DDBJ databases">
        <title>Spodoptera exigua strain:BAW_Kor-Di-RS1 Genome sequencing and assembly.</title>
        <authorList>
            <person name="Kim J."/>
            <person name="Nam H.Y."/>
            <person name="Kwon M."/>
            <person name="Choi J.H."/>
            <person name="Cho S.R."/>
            <person name="Kim G.-H."/>
        </authorList>
    </citation>
    <scope>NUCLEOTIDE SEQUENCE</scope>
    <source>
        <strain evidence="1">BAW_Kor-Di-RS1</strain>
        <tissue evidence="1">Whole-body</tissue>
    </source>
</reference>
<accession>A0A835G4J0</accession>
<evidence type="ECO:0000313" key="2">
    <source>
        <dbReference type="Proteomes" id="UP000648187"/>
    </source>
</evidence>
<comment type="caution">
    <text evidence="1">The sequence shown here is derived from an EMBL/GenBank/DDBJ whole genome shotgun (WGS) entry which is preliminary data.</text>
</comment>
<dbReference type="AlphaFoldDB" id="A0A835G4J0"/>
<organism evidence="1 2">
    <name type="scientific">Spodoptera exigua</name>
    <name type="common">Beet armyworm</name>
    <name type="synonym">Noctua fulgens</name>
    <dbReference type="NCBI Taxonomy" id="7107"/>
    <lineage>
        <taxon>Eukaryota</taxon>
        <taxon>Metazoa</taxon>
        <taxon>Ecdysozoa</taxon>
        <taxon>Arthropoda</taxon>
        <taxon>Hexapoda</taxon>
        <taxon>Insecta</taxon>
        <taxon>Pterygota</taxon>
        <taxon>Neoptera</taxon>
        <taxon>Endopterygota</taxon>
        <taxon>Lepidoptera</taxon>
        <taxon>Glossata</taxon>
        <taxon>Ditrysia</taxon>
        <taxon>Noctuoidea</taxon>
        <taxon>Noctuidae</taxon>
        <taxon>Amphipyrinae</taxon>
        <taxon>Spodoptera</taxon>
    </lineage>
</organism>
<dbReference type="EMBL" id="JACKWZ010000590">
    <property type="protein sequence ID" value="KAF9406447.1"/>
    <property type="molecule type" value="Genomic_DNA"/>
</dbReference>
<name>A0A835G4J0_SPOEX</name>
<protein>
    <submittedName>
        <fullName evidence="1">Uncharacterized protein</fullName>
    </submittedName>
</protein>
<keyword evidence="2" id="KW-1185">Reference proteome</keyword>
<evidence type="ECO:0000313" key="1">
    <source>
        <dbReference type="EMBL" id="KAF9406447.1"/>
    </source>
</evidence>
<gene>
    <name evidence="1" type="ORF">HW555_013184</name>
</gene>
<sequence length="68" mass="7509">MGPVLDALSVTTLKLTCGHCNVMKRESKGCAAIQDEACETPQLLLERLKPKHMVIQQPSGCWHPVLRP</sequence>